<feature type="region of interest" description="Disordered" evidence="1">
    <location>
        <begin position="89"/>
        <end position="166"/>
    </location>
</feature>
<proteinExistence type="predicted"/>
<sequence length="166" mass="18442">MTSSPRSSGRAPPPPYRSRGNWQSTRCRAERAHPRLGRNLAARQTQNHTLMHRTYLQLGGRKHVAPKYSIHARHGDYVHCTAAAVYGPESAPERARGDRVVDPSPSMSSSARPTPPQSAERRPESACPARSWQRRTPRATFREPDTRSAADRGDDSPVRAGRNTVT</sequence>
<protein>
    <submittedName>
        <fullName evidence="2">Uncharacterized protein</fullName>
    </submittedName>
</protein>
<dbReference type="Proteomes" id="UP000256964">
    <property type="component" value="Unassembled WGS sequence"/>
</dbReference>
<evidence type="ECO:0000256" key="1">
    <source>
        <dbReference type="SAM" id="MobiDB-lite"/>
    </source>
</evidence>
<feature type="compositionally biased region" description="Low complexity" evidence="1">
    <location>
        <begin position="1"/>
        <end position="10"/>
    </location>
</feature>
<feature type="region of interest" description="Disordered" evidence="1">
    <location>
        <begin position="1"/>
        <end position="25"/>
    </location>
</feature>
<reference evidence="2 3" key="1">
    <citation type="journal article" date="2018" name="Biotechnol. Biofuels">
        <title>Integrative visual omics of the white-rot fungus Polyporus brumalis exposes the biotechnological potential of its oxidative enzymes for delignifying raw plant biomass.</title>
        <authorList>
            <person name="Miyauchi S."/>
            <person name="Rancon A."/>
            <person name="Drula E."/>
            <person name="Hage H."/>
            <person name="Chaduli D."/>
            <person name="Favel A."/>
            <person name="Grisel S."/>
            <person name="Henrissat B."/>
            <person name="Herpoel-Gimbert I."/>
            <person name="Ruiz-Duenas F.J."/>
            <person name="Chevret D."/>
            <person name="Hainaut M."/>
            <person name="Lin J."/>
            <person name="Wang M."/>
            <person name="Pangilinan J."/>
            <person name="Lipzen A."/>
            <person name="Lesage-Meessen L."/>
            <person name="Navarro D."/>
            <person name="Riley R."/>
            <person name="Grigoriev I.V."/>
            <person name="Zhou S."/>
            <person name="Raouche S."/>
            <person name="Rosso M.N."/>
        </authorList>
    </citation>
    <scope>NUCLEOTIDE SEQUENCE [LARGE SCALE GENOMIC DNA]</scope>
    <source>
        <strain evidence="2 3">BRFM 1820</strain>
    </source>
</reference>
<dbReference type="EMBL" id="KZ857493">
    <property type="protein sequence ID" value="RDX42118.1"/>
    <property type="molecule type" value="Genomic_DNA"/>
</dbReference>
<feature type="compositionally biased region" description="Basic and acidic residues" evidence="1">
    <location>
        <begin position="140"/>
        <end position="157"/>
    </location>
</feature>
<accession>A0A371CP95</accession>
<feature type="compositionally biased region" description="Basic and acidic residues" evidence="1">
    <location>
        <begin position="91"/>
        <end position="101"/>
    </location>
</feature>
<organism evidence="2 3">
    <name type="scientific">Lentinus brumalis</name>
    <dbReference type="NCBI Taxonomy" id="2498619"/>
    <lineage>
        <taxon>Eukaryota</taxon>
        <taxon>Fungi</taxon>
        <taxon>Dikarya</taxon>
        <taxon>Basidiomycota</taxon>
        <taxon>Agaricomycotina</taxon>
        <taxon>Agaricomycetes</taxon>
        <taxon>Polyporales</taxon>
        <taxon>Polyporaceae</taxon>
        <taxon>Lentinus</taxon>
    </lineage>
</organism>
<evidence type="ECO:0000313" key="3">
    <source>
        <dbReference type="Proteomes" id="UP000256964"/>
    </source>
</evidence>
<name>A0A371CP95_9APHY</name>
<keyword evidence="3" id="KW-1185">Reference proteome</keyword>
<dbReference type="AlphaFoldDB" id="A0A371CP95"/>
<evidence type="ECO:0000313" key="2">
    <source>
        <dbReference type="EMBL" id="RDX42118.1"/>
    </source>
</evidence>
<gene>
    <name evidence="2" type="ORF">OH76DRAFT_145413</name>
</gene>